<evidence type="ECO:0000313" key="2">
    <source>
        <dbReference type="EMBL" id="CAI0385723.1"/>
    </source>
</evidence>
<protein>
    <submittedName>
        <fullName evidence="2">Uncharacterized protein</fullName>
    </submittedName>
</protein>
<gene>
    <name evidence="2" type="ORF">LITE_LOCUS4889</name>
</gene>
<proteinExistence type="predicted"/>
<accession>A0AAV0HLE2</accession>
<dbReference type="Proteomes" id="UP001154282">
    <property type="component" value="Unassembled WGS sequence"/>
</dbReference>
<keyword evidence="1" id="KW-0472">Membrane</keyword>
<name>A0AAV0HLE2_9ROSI</name>
<keyword evidence="3" id="KW-1185">Reference proteome</keyword>
<dbReference type="AlphaFoldDB" id="A0AAV0HLE2"/>
<evidence type="ECO:0000313" key="3">
    <source>
        <dbReference type="Proteomes" id="UP001154282"/>
    </source>
</evidence>
<evidence type="ECO:0000256" key="1">
    <source>
        <dbReference type="SAM" id="Phobius"/>
    </source>
</evidence>
<feature type="transmembrane region" description="Helical" evidence="1">
    <location>
        <begin position="48"/>
        <end position="68"/>
    </location>
</feature>
<organism evidence="2 3">
    <name type="scientific">Linum tenue</name>
    <dbReference type="NCBI Taxonomy" id="586396"/>
    <lineage>
        <taxon>Eukaryota</taxon>
        <taxon>Viridiplantae</taxon>
        <taxon>Streptophyta</taxon>
        <taxon>Embryophyta</taxon>
        <taxon>Tracheophyta</taxon>
        <taxon>Spermatophyta</taxon>
        <taxon>Magnoliopsida</taxon>
        <taxon>eudicotyledons</taxon>
        <taxon>Gunneridae</taxon>
        <taxon>Pentapetalae</taxon>
        <taxon>rosids</taxon>
        <taxon>fabids</taxon>
        <taxon>Malpighiales</taxon>
        <taxon>Linaceae</taxon>
        <taxon>Linum</taxon>
    </lineage>
</organism>
<dbReference type="EMBL" id="CAMGYJ010000002">
    <property type="protein sequence ID" value="CAI0385723.1"/>
    <property type="molecule type" value="Genomic_DNA"/>
</dbReference>
<keyword evidence="1" id="KW-1133">Transmembrane helix</keyword>
<sequence>MGDQMHVIIFVVSTHHLKIILSVLFLAYTRGSERRMNHNPFVNEIVKCFFIAIGVLLARSVMSCLFGSM</sequence>
<comment type="caution">
    <text evidence="2">The sequence shown here is derived from an EMBL/GenBank/DDBJ whole genome shotgun (WGS) entry which is preliminary data.</text>
</comment>
<keyword evidence="1" id="KW-0812">Transmembrane</keyword>
<reference evidence="2" key="1">
    <citation type="submission" date="2022-08" db="EMBL/GenBank/DDBJ databases">
        <authorList>
            <person name="Gutierrez-Valencia J."/>
        </authorList>
    </citation>
    <scope>NUCLEOTIDE SEQUENCE</scope>
</reference>
<feature type="transmembrane region" description="Helical" evidence="1">
    <location>
        <begin position="6"/>
        <end position="28"/>
    </location>
</feature>